<gene>
    <name evidence="1" type="ORF">PXEA_LOCUS35676</name>
</gene>
<dbReference type="OrthoDB" id="381190at2759"/>
<organism evidence="1 2">
    <name type="scientific">Protopolystoma xenopodis</name>
    <dbReference type="NCBI Taxonomy" id="117903"/>
    <lineage>
        <taxon>Eukaryota</taxon>
        <taxon>Metazoa</taxon>
        <taxon>Spiralia</taxon>
        <taxon>Lophotrochozoa</taxon>
        <taxon>Platyhelminthes</taxon>
        <taxon>Monogenea</taxon>
        <taxon>Polyopisthocotylea</taxon>
        <taxon>Polystomatidea</taxon>
        <taxon>Polystomatidae</taxon>
        <taxon>Protopolystoma</taxon>
    </lineage>
</organism>
<dbReference type="GO" id="GO:0004674">
    <property type="term" value="F:protein serine/threonine kinase activity"/>
    <property type="evidence" value="ECO:0007669"/>
    <property type="project" value="InterPro"/>
</dbReference>
<dbReference type="PANTHER" id="PTHR37079">
    <property type="entry name" value="SERINE/THREONINE-PROTEIN KINASE ATM"/>
    <property type="match status" value="1"/>
</dbReference>
<dbReference type="EMBL" id="CAAALY010273317">
    <property type="protein sequence ID" value="VEL42236.1"/>
    <property type="molecule type" value="Genomic_DNA"/>
</dbReference>
<dbReference type="AlphaFoldDB" id="A0A448XQA5"/>
<protein>
    <submittedName>
        <fullName evidence="1">Uncharacterized protein</fullName>
    </submittedName>
</protein>
<dbReference type="GO" id="GO:0006974">
    <property type="term" value="P:DNA damage response"/>
    <property type="evidence" value="ECO:0007669"/>
    <property type="project" value="InterPro"/>
</dbReference>
<proteinExistence type="predicted"/>
<comment type="caution">
    <text evidence="1">The sequence shown here is derived from an EMBL/GenBank/DDBJ whole genome shotgun (WGS) entry which is preliminary data.</text>
</comment>
<evidence type="ECO:0000313" key="2">
    <source>
        <dbReference type="Proteomes" id="UP000784294"/>
    </source>
</evidence>
<name>A0A448XQA5_9PLAT</name>
<evidence type="ECO:0000313" key="1">
    <source>
        <dbReference type="EMBL" id="VEL42236.1"/>
    </source>
</evidence>
<dbReference type="PANTHER" id="PTHR37079:SF4">
    <property type="entry name" value="SERINE_THREONINE-PROTEIN KINASE ATM"/>
    <property type="match status" value="1"/>
</dbReference>
<accession>A0A448XQA5</accession>
<keyword evidence="2" id="KW-1185">Reference proteome</keyword>
<sequence length="101" mass="11439">MIIVIPLAKRSGLIEWCEGTRPLGAWLVGDERRLGLSVEDGVARGSGNMGAHLRYRPDDMIPASAKKMLVSVRDKPIDKKLFVFKEICEKLKYACLERNYF</sequence>
<dbReference type="Proteomes" id="UP000784294">
    <property type="component" value="Unassembled WGS sequence"/>
</dbReference>
<reference evidence="1" key="1">
    <citation type="submission" date="2018-11" db="EMBL/GenBank/DDBJ databases">
        <authorList>
            <consortium name="Pathogen Informatics"/>
        </authorList>
    </citation>
    <scope>NUCLEOTIDE SEQUENCE</scope>
</reference>
<dbReference type="InterPro" id="IPR038980">
    <property type="entry name" value="ATM_plant"/>
</dbReference>